<dbReference type="EMBL" id="FNFY01000003">
    <property type="protein sequence ID" value="SDK41388.1"/>
    <property type="molecule type" value="Genomic_DNA"/>
</dbReference>
<feature type="transmembrane region" description="Helical" evidence="1">
    <location>
        <begin position="45"/>
        <end position="63"/>
    </location>
</feature>
<keyword evidence="1" id="KW-0472">Membrane</keyword>
<dbReference type="RefSeq" id="WP_092984446.1">
    <property type="nucleotide sequence ID" value="NZ_FNFY01000003.1"/>
</dbReference>
<protein>
    <recommendedName>
        <fullName evidence="4">DoxX protein</fullName>
    </recommendedName>
</protein>
<evidence type="ECO:0000256" key="1">
    <source>
        <dbReference type="SAM" id="Phobius"/>
    </source>
</evidence>
<organism evidence="2 3">
    <name type="scientific">Lacicoccus qingdaonensis</name>
    <dbReference type="NCBI Taxonomy" id="576118"/>
    <lineage>
        <taxon>Bacteria</taxon>
        <taxon>Bacillati</taxon>
        <taxon>Bacillota</taxon>
        <taxon>Bacilli</taxon>
        <taxon>Bacillales</taxon>
        <taxon>Salinicoccaceae</taxon>
        <taxon>Lacicoccus</taxon>
    </lineage>
</organism>
<reference evidence="3" key="1">
    <citation type="submission" date="2016-10" db="EMBL/GenBank/DDBJ databases">
        <authorList>
            <person name="Varghese N."/>
            <person name="Submissions S."/>
        </authorList>
    </citation>
    <scope>NUCLEOTIDE SEQUENCE [LARGE SCALE GENOMIC DNA]</scope>
    <source>
        <strain evidence="3">CGMCC 1.8895</strain>
    </source>
</reference>
<dbReference type="AlphaFoldDB" id="A0A1G9BPF9"/>
<gene>
    <name evidence="2" type="ORF">SAMN05216216_10358</name>
</gene>
<evidence type="ECO:0000313" key="3">
    <source>
        <dbReference type="Proteomes" id="UP000199008"/>
    </source>
</evidence>
<keyword evidence="3" id="KW-1185">Reference proteome</keyword>
<evidence type="ECO:0008006" key="4">
    <source>
        <dbReference type="Google" id="ProtNLM"/>
    </source>
</evidence>
<accession>A0A1G9BPF9</accession>
<sequence>MLRHVVNFYVGKNMFEGGLQKVQNDGELGTGFEEKFNVDSNQMKLAGYFEAIGGALMFFTLFSKTLVRIGIIMMNLVLGTAIFKHYKSGDGFEETKGALKFFGLNTLSFFETFRK</sequence>
<proteinExistence type="predicted"/>
<keyword evidence="1" id="KW-0812">Transmembrane</keyword>
<dbReference type="OrthoDB" id="2389644at2"/>
<dbReference type="Proteomes" id="UP000199008">
    <property type="component" value="Unassembled WGS sequence"/>
</dbReference>
<dbReference type="STRING" id="576118.SAMN05216216_10358"/>
<name>A0A1G9BPF9_9BACL</name>
<keyword evidence="1" id="KW-1133">Transmembrane helix</keyword>
<evidence type="ECO:0000313" key="2">
    <source>
        <dbReference type="EMBL" id="SDK41388.1"/>
    </source>
</evidence>